<keyword evidence="2" id="KW-0812">Transmembrane</keyword>
<keyword evidence="2" id="KW-1133">Transmembrane helix</keyword>
<feature type="region of interest" description="Disordered" evidence="1">
    <location>
        <begin position="337"/>
        <end position="469"/>
    </location>
</feature>
<evidence type="ECO:0000313" key="4">
    <source>
        <dbReference type="EMBL" id="EPB85113.1"/>
    </source>
</evidence>
<dbReference type="InterPro" id="IPR000953">
    <property type="entry name" value="Chromo/chromo_shadow_dom"/>
</dbReference>
<feature type="transmembrane region" description="Helical" evidence="2">
    <location>
        <begin position="809"/>
        <end position="831"/>
    </location>
</feature>
<evidence type="ECO:0000256" key="1">
    <source>
        <dbReference type="SAM" id="MobiDB-lite"/>
    </source>
</evidence>
<feature type="compositionally biased region" description="Acidic residues" evidence="1">
    <location>
        <begin position="257"/>
        <end position="271"/>
    </location>
</feature>
<dbReference type="AlphaFoldDB" id="S2JR77"/>
<gene>
    <name evidence="4" type="ORF">HMPREF1544_08085</name>
</gene>
<dbReference type="PANTHER" id="PTHR34391:SF1">
    <property type="entry name" value="UPF0658 GOLGI APPARATUS MEMBRANE PROTEIN C1952.10C-RELATED"/>
    <property type="match status" value="1"/>
</dbReference>
<protein>
    <recommendedName>
        <fullName evidence="3">Chromo domain-containing protein</fullName>
    </recommendedName>
</protein>
<dbReference type="InterPro" id="IPR023780">
    <property type="entry name" value="Chromo_domain"/>
</dbReference>
<evidence type="ECO:0000256" key="2">
    <source>
        <dbReference type="SAM" id="Phobius"/>
    </source>
</evidence>
<dbReference type="PANTHER" id="PTHR34391">
    <property type="entry name" value="UPF0658 GOLGI APPARATUS MEMBRANE PROTEIN C1952.10C-RELATED"/>
    <property type="match status" value="1"/>
</dbReference>
<dbReference type="Gene3D" id="2.40.50.40">
    <property type="match status" value="2"/>
</dbReference>
<name>S2JR77_MUCC1</name>
<feature type="compositionally biased region" description="Basic and acidic residues" evidence="1">
    <location>
        <begin position="15"/>
        <end position="35"/>
    </location>
</feature>
<dbReference type="GO" id="GO:0005794">
    <property type="term" value="C:Golgi apparatus"/>
    <property type="evidence" value="ECO:0007669"/>
    <property type="project" value="TreeGrafter"/>
</dbReference>
<feature type="transmembrane region" description="Helical" evidence="2">
    <location>
        <begin position="607"/>
        <end position="630"/>
    </location>
</feature>
<dbReference type="SUPFAM" id="SSF54160">
    <property type="entry name" value="Chromo domain-like"/>
    <property type="match status" value="1"/>
</dbReference>
<feature type="compositionally biased region" description="Low complexity" evidence="1">
    <location>
        <begin position="415"/>
        <end position="432"/>
    </location>
</feature>
<feature type="compositionally biased region" description="Basic and acidic residues" evidence="1">
    <location>
        <begin position="341"/>
        <end position="360"/>
    </location>
</feature>
<keyword evidence="2" id="KW-0472">Membrane</keyword>
<dbReference type="OrthoDB" id="433924at2759"/>
<sequence length="909" mass="101426">MESVEAMQTTQQEQHQQKKEKAVATNDATDKKKDDVGNVLVEEVSLVEEEVKISAVVDSVASEVVEETSSSVVETTSELQPLAKVSLDELSSLIDFDASKGVADETNKEKAVSPITSVTTTTVDASETKDITVVADAENDTSPANTSTSIDTAVTNKVAKQENTKEKEAKELAAKAKENKLNDASDIMQGEKDASIKDSDDAAAANRAPDHAVVSPTEPMDIDEPVNASANKKKKSAKEPARNGKKRKGKKPVIPQESEDKEDGEEIDEEMPEYEVENIAGHRVFKGKVVKYVVKWKGYPSSENTIENAITMHDDVPELCAAYWAACKEKIPDNVPQVATEELKPNLKEQQQKDREKDDANNDTDESEDDTYKPETKARSPSPVAATLPTASIKDTADAASPSEDESQAQSRRNTPAPSSFTPSATSPSSDSIDVHATNTSPKRPIQPLPNKRKRAASSSIPEPTHTKKYKKNMEHIPDYMVKLGYQFPTHWPNKKTEWDVDVKKVCVQASPVDNKVRFTYLEWNNGEKTIHPMKEAHEMIPEKFGDSTWTRAIFLNVLLQAILAIIFEAIIFSCHANEINIINEERLNQKAFGETLITAYANARSLLVYFALFIIAQIFTVVLVLDAIFQKNTIQLIALVAFELGMSAYTIIQYHQSSTLFSNTDDPSVNLVIAFLGDAYHASRWAEITQICVMLVSSMIFIFLAYKLYLEFGWQIYKKIGADLAMRDRYKMYQIFMMLLKFDFFFFIGFSIQYLVLLIVAWLPEATTDDAKTSIIKELIEHIVLSCLVSIAMLALAYWGLRREWKLHMYLFIALSMASMAYFIYMLVTISQNPDRFIGSKVFLTFFLCVDLVLILASIVSVPSAVICLRNFDQGLINHISHATALTSSSCPMHPTEKSSSPERWSIE</sequence>
<organism evidence="4 5">
    <name type="scientific">Mucor circinelloides f. circinelloides (strain 1006PhL)</name>
    <name type="common">Mucormycosis agent</name>
    <name type="synonym">Calyptromyces circinelloides</name>
    <dbReference type="NCBI Taxonomy" id="1220926"/>
    <lineage>
        <taxon>Eukaryota</taxon>
        <taxon>Fungi</taxon>
        <taxon>Fungi incertae sedis</taxon>
        <taxon>Mucoromycota</taxon>
        <taxon>Mucoromycotina</taxon>
        <taxon>Mucoromycetes</taxon>
        <taxon>Mucorales</taxon>
        <taxon>Mucorineae</taxon>
        <taxon>Mucoraceae</taxon>
        <taxon>Mucor</taxon>
    </lineage>
</organism>
<feature type="region of interest" description="Disordered" evidence="1">
    <location>
        <begin position="134"/>
        <end position="271"/>
    </location>
</feature>
<dbReference type="VEuPathDB" id="FungiDB:HMPREF1544_08085"/>
<dbReference type="InParanoid" id="S2JR77"/>
<feature type="domain" description="Chromo" evidence="3">
    <location>
        <begin position="274"/>
        <end position="323"/>
    </location>
</feature>
<dbReference type="EMBL" id="KE124020">
    <property type="protein sequence ID" value="EPB85113.1"/>
    <property type="molecule type" value="Genomic_DNA"/>
</dbReference>
<dbReference type="Proteomes" id="UP000014254">
    <property type="component" value="Unassembled WGS sequence"/>
</dbReference>
<feature type="transmembrane region" description="Helical" evidence="2">
    <location>
        <begin position="784"/>
        <end position="802"/>
    </location>
</feature>
<feature type="transmembrane region" description="Helical" evidence="2">
    <location>
        <begin position="554"/>
        <end position="573"/>
    </location>
</feature>
<feature type="transmembrane region" description="Helical" evidence="2">
    <location>
        <begin position="689"/>
        <end position="710"/>
    </location>
</feature>
<dbReference type="InterPro" id="IPR040410">
    <property type="entry name" value="UPF0658_Golgi"/>
</dbReference>
<proteinExistence type="predicted"/>
<dbReference type="eggNOG" id="ENOG502RZY9">
    <property type="taxonomic scope" value="Eukaryota"/>
</dbReference>
<feature type="compositionally biased region" description="Basic and acidic residues" evidence="1">
    <location>
        <begin position="159"/>
        <end position="200"/>
    </location>
</feature>
<evidence type="ECO:0000259" key="3">
    <source>
        <dbReference type="PROSITE" id="PS50013"/>
    </source>
</evidence>
<feature type="transmembrane region" description="Helical" evidence="2">
    <location>
        <begin position="843"/>
        <end position="870"/>
    </location>
</feature>
<evidence type="ECO:0000313" key="5">
    <source>
        <dbReference type="Proteomes" id="UP000014254"/>
    </source>
</evidence>
<reference evidence="5" key="1">
    <citation type="submission" date="2013-05" db="EMBL/GenBank/DDBJ databases">
        <title>The Genome sequence of Mucor circinelloides f. circinelloides 1006PhL.</title>
        <authorList>
            <consortium name="The Broad Institute Genomics Platform"/>
            <person name="Cuomo C."/>
            <person name="Earl A."/>
            <person name="Findley K."/>
            <person name="Lee S.C."/>
            <person name="Walker B."/>
            <person name="Young S."/>
            <person name="Zeng Q."/>
            <person name="Gargeya S."/>
            <person name="Fitzgerald M."/>
            <person name="Haas B."/>
            <person name="Abouelleil A."/>
            <person name="Allen A.W."/>
            <person name="Alvarado L."/>
            <person name="Arachchi H.M."/>
            <person name="Berlin A.M."/>
            <person name="Chapman S.B."/>
            <person name="Gainer-Dewar J."/>
            <person name="Goldberg J."/>
            <person name="Griggs A."/>
            <person name="Gujja S."/>
            <person name="Hansen M."/>
            <person name="Howarth C."/>
            <person name="Imamovic A."/>
            <person name="Ireland A."/>
            <person name="Larimer J."/>
            <person name="McCowan C."/>
            <person name="Murphy C."/>
            <person name="Pearson M."/>
            <person name="Poon T.W."/>
            <person name="Priest M."/>
            <person name="Roberts A."/>
            <person name="Saif S."/>
            <person name="Shea T."/>
            <person name="Sisk P."/>
            <person name="Sykes S."/>
            <person name="Wortman J."/>
            <person name="Nusbaum C."/>
            <person name="Birren B."/>
        </authorList>
    </citation>
    <scope>NUCLEOTIDE SEQUENCE [LARGE SCALE GENOMIC DNA]</scope>
    <source>
        <strain evidence="5">1006PhL</strain>
    </source>
</reference>
<feature type="region of interest" description="Disordered" evidence="1">
    <location>
        <begin position="1"/>
        <end position="35"/>
    </location>
</feature>
<feature type="compositionally biased region" description="Polar residues" evidence="1">
    <location>
        <begin position="140"/>
        <end position="155"/>
    </location>
</feature>
<accession>S2JR77</accession>
<feature type="transmembrane region" description="Helical" evidence="2">
    <location>
        <begin position="736"/>
        <end position="764"/>
    </location>
</feature>
<dbReference type="InterPro" id="IPR016197">
    <property type="entry name" value="Chromo-like_dom_sf"/>
</dbReference>
<dbReference type="Pfam" id="PF00385">
    <property type="entry name" value="Chromo"/>
    <property type="match status" value="1"/>
</dbReference>
<dbReference type="PROSITE" id="PS50013">
    <property type="entry name" value="CHROMO_2"/>
    <property type="match status" value="1"/>
</dbReference>
<keyword evidence="5" id="KW-1185">Reference proteome</keyword>